<reference evidence="2" key="1">
    <citation type="submission" date="2017-07" db="EMBL/GenBank/DDBJ databases">
        <title>Taro Niue Genome Assembly and Annotation.</title>
        <authorList>
            <person name="Atibalentja N."/>
            <person name="Keating K."/>
            <person name="Fields C.J."/>
        </authorList>
    </citation>
    <scope>NUCLEOTIDE SEQUENCE</scope>
    <source>
        <strain evidence="2">Niue_2</strain>
        <tissue evidence="2">Leaf</tissue>
    </source>
</reference>
<gene>
    <name evidence="2" type="ORF">Taro_022248</name>
</gene>
<sequence length="144" mass="16495">MQEEWRVQMLPIQFLFASVNPVVTKWELKGLEGGSVPPHFALDVRGLLYPDRGEEGGAAARRSRLRGHLETSISFCFVCSMLLLEWPFVQVLKRLVERMKQDVEGSLVSDFQSFQRESMRKQLTKKNAVERSLAQSDTDLSRLP</sequence>
<accession>A0A843V148</accession>
<dbReference type="PANTHER" id="PTHR34133">
    <property type="entry name" value="OS07G0633000 PROTEIN"/>
    <property type="match status" value="1"/>
</dbReference>
<evidence type="ECO:0000313" key="2">
    <source>
        <dbReference type="EMBL" id="MQL89668.1"/>
    </source>
</evidence>
<feature type="region of interest" description="Disordered" evidence="1">
    <location>
        <begin position="125"/>
        <end position="144"/>
    </location>
</feature>
<protein>
    <submittedName>
        <fullName evidence="2">Uncharacterized protein</fullName>
    </submittedName>
</protein>
<dbReference type="OrthoDB" id="496281at2759"/>
<dbReference type="Proteomes" id="UP000652761">
    <property type="component" value="Unassembled WGS sequence"/>
</dbReference>
<dbReference type="EMBL" id="NMUH01001167">
    <property type="protein sequence ID" value="MQL89668.1"/>
    <property type="molecule type" value="Genomic_DNA"/>
</dbReference>
<dbReference type="Pfam" id="PF09366">
    <property type="entry name" value="DUF1997"/>
    <property type="match status" value="1"/>
</dbReference>
<dbReference type="InterPro" id="IPR018971">
    <property type="entry name" value="DUF1997"/>
</dbReference>
<organism evidence="2 3">
    <name type="scientific">Colocasia esculenta</name>
    <name type="common">Wild taro</name>
    <name type="synonym">Arum esculentum</name>
    <dbReference type="NCBI Taxonomy" id="4460"/>
    <lineage>
        <taxon>Eukaryota</taxon>
        <taxon>Viridiplantae</taxon>
        <taxon>Streptophyta</taxon>
        <taxon>Embryophyta</taxon>
        <taxon>Tracheophyta</taxon>
        <taxon>Spermatophyta</taxon>
        <taxon>Magnoliopsida</taxon>
        <taxon>Liliopsida</taxon>
        <taxon>Araceae</taxon>
        <taxon>Aroideae</taxon>
        <taxon>Colocasieae</taxon>
        <taxon>Colocasia</taxon>
    </lineage>
</organism>
<evidence type="ECO:0000256" key="1">
    <source>
        <dbReference type="SAM" id="MobiDB-lite"/>
    </source>
</evidence>
<keyword evidence="3" id="KW-1185">Reference proteome</keyword>
<proteinExistence type="predicted"/>
<dbReference type="AlphaFoldDB" id="A0A843V148"/>
<dbReference type="PANTHER" id="PTHR34133:SF8">
    <property type="entry name" value="OS07G0633000 PROTEIN"/>
    <property type="match status" value="1"/>
</dbReference>
<comment type="caution">
    <text evidence="2">The sequence shown here is derived from an EMBL/GenBank/DDBJ whole genome shotgun (WGS) entry which is preliminary data.</text>
</comment>
<name>A0A843V148_COLES</name>
<evidence type="ECO:0000313" key="3">
    <source>
        <dbReference type="Proteomes" id="UP000652761"/>
    </source>
</evidence>